<dbReference type="PANTHER" id="PTHR34047:SF2">
    <property type="entry name" value="NUCLEAR INTRON MATURASE 1, MITOCHONDRIAL"/>
    <property type="match status" value="1"/>
</dbReference>
<feature type="compositionally biased region" description="Polar residues" evidence="1">
    <location>
        <begin position="11"/>
        <end position="27"/>
    </location>
</feature>
<feature type="region of interest" description="Disordered" evidence="1">
    <location>
        <begin position="1"/>
        <end position="29"/>
    </location>
</feature>
<feature type="domain" description="Domain X" evidence="2">
    <location>
        <begin position="452"/>
        <end position="535"/>
    </location>
</feature>
<feature type="compositionally biased region" description="Basic residues" evidence="1">
    <location>
        <begin position="1"/>
        <end position="10"/>
    </location>
</feature>
<dbReference type="CDD" id="cd01651">
    <property type="entry name" value="RT_G2_intron"/>
    <property type="match status" value="1"/>
</dbReference>
<dbReference type="PANTHER" id="PTHR34047">
    <property type="entry name" value="NUCLEAR INTRON MATURASE 1, MITOCHONDRIAL-RELATED"/>
    <property type="match status" value="1"/>
</dbReference>
<dbReference type="SUPFAM" id="SSF56672">
    <property type="entry name" value="DNA/RNA polymerases"/>
    <property type="match status" value="1"/>
</dbReference>
<dbReference type="Pfam" id="PF01348">
    <property type="entry name" value="Intron_maturas2"/>
    <property type="match status" value="1"/>
</dbReference>
<dbReference type="GO" id="GO:0006397">
    <property type="term" value="P:mRNA processing"/>
    <property type="evidence" value="ECO:0007669"/>
    <property type="project" value="InterPro"/>
</dbReference>
<evidence type="ECO:0000259" key="2">
    <source>
        <dbReference type="Pfam" id="PF01348"/>
    </source>
</evidence>
<proteinExistence type="predicted"/>
<dbReference type="InterPro" id="IPR024937">
    <property type="entry name" value="Domain_X"/>
</dbReference>
<organism evidence="3">
    <name type="scientific">Blumeria graminis f. sp. tritici</name>
    <dbReference type="NCBI Taxonomy" id="62690"/>
    <lineage>
        <taxon>Eukaryota</taxon>
        <taxon>Fungi</taxon>
        <taxon>Dikarya</taxon>
        <taxon>Ascomycota</taxon>
        <taxon>Pezizomycotina</taxon>
        <taxon>Leotiomycetes</taxon>
        <taxon>Erysiphales</taxon>
        <taxon>Erysiphaceae</taxon>
        <taxon>Blumeria</taxon>
    </lineage>
</organism>
<keyword evidence="3" id="KW-0808">Transferase</keyword>
<sequence>MWAVTRKRSFHSSSGAVTKGNRQNVLENTPVDASMRRTNRLGLVKSPKATAMPTLVHIVSQKLSEFKTYDGKYNKIIQLVSDPFFLVACYEEINGKPGRLRDRRLDGLNWPWFLRTAELIRSGLFEFKSVIYAPRKEIPMANTLPWAGRPKGSGKGWAGSRGWKKGEVRLSGDNIVQKALEVILLAIWEKELTVCSHGFIRPINSVQSAVAQIYSAHLGLDRNKRVILGDIKCFDSIPHKIILSQVKKKIVDPRMLELLNKFLKAGLPRDVFSVQGVSENLNFLLCNIVMHQFDEYIKFAYDLDREEKATSFLPACQIPKNADPSTSNKIRYVRYADSFAILTNACRNEALMIKRNCFDVLKNKCGVELEVNNKTLTHMQDKLKFSTGALIVKQKRTSSLVASKTHPIGEGGSGSTTRNAWSMVAPVKRPFLAAIQSNPGEGDKMKGTIGYLRHHLYTRPLHKGALINKSHYDILSFYNSKIDGITNKYSFAKNSLGPGARREIRFLLASCALTLARKFKLTQRKVFQKFGSKLTCPETGLVLRGRE</sequence>
<keyword evidence="3" id="KW-0548">Nucleotidyltransferase</keyword>
<geneLocation type="mitochondrion" evidence="3"/>
<keyword evidence="3" id="KW-0496">Mitochondrion</keyword>
<dbReference type="GO" id="GO:0003964">
    <property type="term" value="F:RNA-directed DNA polymerase activity"/>
    <property type="evidence" value="ECO:0007669"/>
    <property type="project" value="UniProtKB-KW"/>
</dbReference>
<dbReference type="InterPro" id="IPR043502">
    <property type="entry name" value="DNA/RNA_pol_sf"/>
</dbReference>
<reference evidence="3" key="1">
    <citation type="submission" date="2020-08" db="EMBL/GenBank/DDBJ databases">
        <title>Mitochondrial genome sequences of powdery mildew pathogens.</title>
        <authorList>
            <person name="Zaccaron A."/>
            <person name="Stergiopoulos I."/>
        </authorList>
    </citation>
    <scope>NUCLEOTIDE SEQUENCE</scope>
    <source>
        <strain evidence="3">96224</strain>
    </source>
</reference>
<dbReference type="InterPro" id="IPR051083">
    <property type="entry name" value="GrpII_Intron_Splice-Mob/Def"/>
</dbReference>
<name>A0A7U1BFE0_BLUGR</name>
<protein>
    <submittedName>
        <fullName evidence="3">Reverse transcriptase domain-containing protein</fullName>
    </submittedName>
</protein>
<gene>
    <name evidence="3" type="primary">cob-i1</name>
</gene>
<accession>A0A7U1BFE0</accession>
<evidence type="ECO:0000256" key="1">
    <source>
        <dbReference type="SAM" id="MobiDB-lite"/>
    </source>
</evidence>
<dbReference type="GO" id="GO:0005739">
    <property type="term" value="C:mitochondrion"/>
    <property type="evidence" value="ECO:0007669"/>
    <property type="project" value="UniProtKB-ARBA"/>
</dbReference>
<dbReference type="EMBL" id="MT880591">
    <property type="protein sequence ID" value="QQY98357.1"/>
    <property type="molecule type" value="Genomic_DNA"/>
</dbReference>
<dbReference type="AlphaFoldDB" id="A0A7U1BFE0"/>
<evidence type="ECO:0000313" key="3">
    <source>
        <dbReference type="EMBL" id="QQY98357.1"/>
    </source>
</evidence>
<keyword evidence="3" id="KW-0695">RNA-directed DNA polymerase</keyword>